<protein>
    <submittedName>
        <fullName evidence="3">Uncharacterized protein</fullName>
    </submittedName>
</protein>
<reference evidence="4" key="1">
    <citation type="journal article" date="2019" name="Int. J. Syst. Evol. Microbiol.">
        <title>The Global Catalogue of Microorganisms (GCM) 10K type strain sequencing project: providing services to taxonomists for standard genome sequencing and annotation.</title>
        <authorList>
            <consortium name="The Broad Institute Genomics Platform"/>
            <consortium name="The Broad Institute Genome Sequencing Center for Infectious Disease"/>
            <person name="Wu L."/>
            <person name="Ma J."/>
        </authorList>
    </citation>
    <scope>NUCLEOTIDE SEQUENCE [LARGE SCALE GENOMIC DNA]</scope>
    <source>
        <strain evidence="4">KCTC 33792</strain>
    </source>
</reference>
<keyword evidence="2" id="KW-1133">Transmembrane helix</keyword>
<dbReference type="Proteomes" id="UP001597520">
    <property type="component" value="Unassembled WGS sequence"/>
</dbReference>
<keyword evidence="1" id="KW-0175">Coiled coil</keyword>
<evidence type="ECO:0000313" key="4">
    <source>
        <dbReference type="Proteomes" id="UP001597520"/>
    </source>
</evidence>
<evidence type="ECO:0000313" key="3">
    <source>
        <dbReference type="EMBL" id="MFD2704067.1"/>
    </source>
</evidence>
<feature type="coiled-coil region" evidence="1">
    <location>
        <begin position="156"/>
        <end position="183"/>
    </location>
</feature>
<keyword evidence="4" id="KW-1185">Reference proteome</keyword>
<evidence type="ECO:0000256" key="2">
    <source>
        <dbReference type="SAM" id="Phobius"/>
    </source>
</evidence>
<keyword evidence="2" id="KW-0812">Transmembrane</keyword>
<accession>A0ABW5SWD0</accession>
<evidence type="ECO:0000256" key="1">
    <source>
        <dbReference type="SAM" id="Coils"/>
    </source>
</evidence>
<name>A0ABW5SWD0_9BACI</name>
<dbReference type="RefSeq" id="WP_380711361.1">
    <property type="nucleotide sequence ID" value="NZ_JBHUML010000002.1"/>
</dbReference>
<keyword evidence="2" id="KW-0472">Membrane</keyword>
<organism evidence="3 4">
    <name type="scientific">Salibacterium lacus</name>
    <dbReference type="NCBI Taxonomy" id="1898109"/>
    <lineage>
        <taxon>Bacteria</taxon>
        <taxon>Bacillati</taxon>
        <taxon>Bacillota</taxon>
        <taxon>Bacilli</taxon>
        <taxon>Bacillales</taxon>
        <taxon>Bacillaceae</taxon>
    </lineage>
</organism>
<proteinExistence type="predicted"/>
<dbReference type="EMBL" id="JBHUML010000002">
    <property type="protein sequence ID" value="MFD2704067.1"/>
    <property type="molecule type" value="Genomic_DNA"/>
</dbReference>
<gene>
    <name evidence="3" type="ORF">ACFSUB_01200</name>
</gene>
<sequence>MKELLINPGFLGSLSGAVITGTIALIVMQGNIKFERNLRNKEELKKYIKEATYLKMYVTRLISTMNQYTKYQREEENLGQATDQDGFPTDELNEIMFAKNMIEEDVKRYITKIKGSKREDILEEYFDDYLEIIDITETGIEYFWERSIKNRTDGVADILNEEIKKLQESNEKLKKSIEKQQGKISEI</sequence>
<feature type="transmembrane region" description="Helical" evidence="2">
    <location>
        <begin position="6"/>
        <end position="28"/>
    </location>
</feature>
<comment type="caution">
    <text evidence="3">The sequence shown here is derived from an EMBL/GenBank/DDBJ whole genome shotgun (WGS) entry which is preliminary data.</text>
</comment>